<proteinExistence type="predicted"/>
<evidence type="ECO:0000256" key="1">
    <source>
        <dbReference type="PROSITE-ProRule" id="PRU00042"/>
    </source>
</evidence>
<comment type="caution">
    <text evidence="3">The sequence shown here is derived from an EMBL/GenBank/DDBJ whole genome shotgun (WGS) entry which is preliminary data.</text>
</comment>
<dbReference type="PROSITE" id="PS50157">
    <property type="entry name" value="ZINC_FINGER_C2H2_2"/>
    <property type="match status" value="1"/>
</dbReference>
<dbReference type="InterPro" id="IPR013087">
    <property type="entry name" value="Znf_C2H2_type"/>
</dbReference>
<reference evidence="3 4" key="1">
    <citation type="submission" date="2019-08" db="EMBL/GenBank/DDBJ databases">
        <title>Whole genome of Aphis craccivora.</title>
        <authorList>
            <person name="Voronova N.V."/>
            <person name="Shulinski R.S."/>
            <person name="Bandarenka Y.V."/>
            <person name="Zhorov D.G."/>
            <person name="Warner D."/>
        </authorList>
    </citation>
    <scope>NUCLEOTIDE SEQUENCE [LARGE SCALE GENOMIC DNA]</scope>
    <source>
        <strain evidence="3">180601</strain>
        <tissue evidence="3">Whole Body</tissue>
    </source>
</reference>
<dbReference type="AlphaFoldDB" id="A0A6G0YZS5"/>
<keyword evidence="1" id="KW-0863">Zinc-finger</keyword>
<dbReference type="PANTHER" id="PTHR31511:SF12">
    <property type="entry name" value="RHO TERMINATION FACTOR N-TERMINAL DOMAIN-CONTAINING PROTEIN"/>
    <property type="match status" value="1"/>
</dbReference>
<dbReference type="OrthoDB" id="6620648at2759"/>
<accession>A0A6G0YZS5</accession>
<organism evidence="3 4">
    <name type="scientific">Aphis craccivora</name>
    <name type="common">Cowpea aphid</name>
    <dbReference type="NCBI Taxonomy" id="307492"/>
    <lineage>
        <taxon>Eukaryota</taxon>
        <taxon>Metazoa</taxon>
        <taxon>Ecdysozoa</taxon>
        <taxon>Arthropoda</taxon>
        <taxon>Hexapoda</taxon>
        <taxon>Insecta</taxon>
        <taxon>Pterygota</taxon>
        <taxon>Neoptera</taxon>
        <taxon>Paraneoptera</taxon>
        <taxon>Hemiptera</taxon>
        <taxon>Sternorrhyncha</taxon>
        <taxon>Aphidomorpha</taxon>
        <taxon>Aphidoidea</taxon>
        <taxon>Aphididae</taxon>
        <taxon>Aphidini</taxon>
        <taxon>Aphis</taxon>
        <taxon>Aphis</taxon>
    </lineage>
</organism>
<evidence type="ECO:0000259" key="2">
    <source>
        <dbReference type="PROSITE" id="PS50157"/>
    </source>
</evidence>
<name>A0A6G0YZS5_APHCR</name>
<evidence type="ECO:0000313" key="4">
    <source>
        <dbReference type="Proteomes" id="UP000478052"/>
    </source>
</evidence>
<dbReference type="EMBL" id="VUJU01001877">
    <property type="protein sequence ID" value="KAF0763463.1"/>
    <property type="molecule type" value="Genomic_DNA"/>
</dbReference>
<sequence length="305" mass="34270">MFKCVQCPSVFSAKRNLVAHQKKHEGVRFRLLKHGIVPGLRQLYAQLDRPAAPIDAQPTRQRVIQIAPQIFVPDIPAGGSNEVSEDDLCMIAMDEYEKQNAITDSYTTSVNGGRTSIANTTSGARAKKARMDMVKAPGFTEISSSANRKIVWFYVKNINNVQNYPDFLRSIELELNQILKTRVQQGAIKFNLKLEATNSRPNVENSAENRAFKTSAREIFMDTDIDSIVEQAFVKLLAEEDAYVSRGSGFTLEAIDGLLLGIYNYTPMTGSSYIELPAYKDRKRATINPQNNDQQCFKWAILARH</sequence>
<dbReference type="GO" id="GO:0008270">
    <property type="term" value="F:zinc ion binding"/>
    <property type="evidence" value="ECO:0007669"/>
    <property type="project" value="UniProtKB-KW"/>
</dbReference>
<dbReference type="PANTHER" id="PTHR31511">
    <property type="entry name" value="PROTEIN CBG23764"/>
    <property type="match status" value="1"/>
</dbReference>
<evidence type="ECO:0000313" key="3">
    <source>
        <dbReference type="EMBL" id="KAF0763463.1"/>
    </source>
</evidence>
<keyword evidence="4" id="KW-1185">Reference proteome</keyword>
<feature type="domain" description="C2H2-type" evidence="2">
    <location>
        <begin position="2"/>
        <end position="29"/>
    </location>
</feature>
<keyword evidence="1" id="KW-0479">Metal-binding</keyword>
<dbReference type="PROSITE" id="PS00028">
    <property type="entry name" value="ZINC_FINGER_C2H2_1"/>
    <property type="match status" value="1"/>
</dbReference>
<protein>
    <recommendedName>
        <fullName evidence="2">C2H2-type domain-containing protein</fullName>
    </recommendedName>
</protein>
<keyword evidence="1" id="KW-0862">Zinc</keyword>
<dbReference type="Proteomes" id="UP000478052">
    <property type="component" value="Unassembled WGS sequence"/>
</dbReference>
<gene>
    <name evidence="3" type="ORF">FWK35_00008142</name>
</gene>
<feature type="non-terminal residue" evidence="3">
    <location>
        <position position="305"/>
    </location>
</feature>